<sequence length="120" mass="12331">MTPSTTSPESQDPSTTLARDIADVSAVELITTVSVHLMSAAALRCGLAEEGEDLKDLDEARTLITALAALVTGAAPDLGDTHARALRDGLRSVQLAFREASVVPDAPGEGPGEKYTGAVS</sequence>
<dbReference type="AlphaFoldDB" id="A0A7Z0CKC4"/>
<organism evidence="1 2">
    <name type="scientific">Demequina lutea</name>
    <dbReference type="NCBI Taxonomy" id="431489"/>
    <lineage>
        <taxon>Bacteria</taxon>
        <taxon>Bacillati</taxon>
        <taxon>Actinomycetota</taxon>
        <taxon>Actinomycetes</taxon>
        <taxon>Micrococcales</taxon>
        <taxon>Demequinaceae</taxon>
        <taxon>Demequina</taxon>
    </lineage>
</organism>
<reference evidence="1 2" key="1">
    <citation type="submission" date="2020-07" db="EMBL/GenBank/DDBJ databases">
        <title>Sequencing the genomes of 1000 actinobacteria strains.</title>
        <authorList>
            <person name="Klenk H.-P."/>
        </authorList>
    </citation>
    <scope>NUCLEOTIDE SEQUENCE [LARGE SCALE GENOMIC DNA]</scope>
    <source>
        <strain evidence="1 2">DSM 19970</strain>
    </source>
</reference>
<accession>A0A7Z0CKC4</accession>
<dbReference type="Proteomes" id="UP000547973">
    <property type="component" value="Unassembled WGS sequence"/>
</dbReference>
<keyword evidence="2" id="KW-1185">Reference proteome</keyword>
<dbReference type="InterPro" id="IPR014995">
    <property type="entry name" value="DUF1844"/>
</dbReference>
<dbReference type="Pfam" id="PF08899">
    <property type="entry name" value="DUF1844"/>
    <property type="match status" value="1"/>
</dbReference>
<name>A0A7Z0CKC4_9MICO</name>
<gene>
    <name evidence="1" type="ORF">BKA03_001851</name>
</gene>
<proteinExistence type="predicted"/>
<comment type="caution">
    <text evidence="1">The sequence shown here is derived from an EMBL/GenBank/DDBJ whole genome shotgun (WGS) entry which is preliminary data.</text>
</comment>
<dbReference type="OrthoDB" id="8481050at2"/>
<evidence type="ECO:0008006" key="3">
    <source>
        <dbReference type="Google" id="ProtNLM"/>
    </source>
</evidence>
<protein>
    <recommendedName>
        <fullName evidence="3">DUF1844 domain-containing protein</fullName>
    </recommendedName>
</protein>
<dbReference type="RefSeq" id="WP_062076230.1">
    <property type="nucleotide sequence ID" value="NZ_BBRC01000021.1"/>
</dbReference>
<evidence type="ECO:0000313" key="2">
    <source>
        <dbReference type="Proteomes" id="UP000547973"/>
    </source>
</evidence>
<evidence type="ECO:0000313" key="1">
    <source>
        <dbReference type="EMBL" id="NYI41732.1"/>
    </source>
</evidence>
<dbReference type="EMBL" id="JACBZO010000001">
    <property type="protein sequence ID" value="NYI41732.1"/>
    <property type="molecule type" value="Genomic_DNA"/>
</dbReference>